<organism evidence="4">
    <name type="scientific">Medicago truncatula</name>
    <name type="common">Barrel medic</name>
    <name type="synonym">Medicago tribuloides</name>
    <dbReference type="NCBI Taxonomy" id="3880"/>
    <lineage>
        <taxon>Eukaryota</taxon>
        <taxon>Viridiplantae</taxon>
        <taxon>Streptophyta</taxon>
        <taxon>Embryophyta</taxon>
        <taxon>Tracheophyta</taxon>
        <taxon>Spermatophyta</taxon>
        <taxon>Magnoliopsida</taxon>
        <taxon>eudicotyledons</taxon>
        <taxon>Gunneridae</taxon>
        <taxon>Pentapetalae</taxon>
        <taxon>rosids</taxon>
        <taxon>fabids</taxon>
        <taxon>Fabales</taxon>
        <taxon>Fabaceae</taxon>
        <taxon>Papilionoideae</taxon>
        <taxon>50 kb inversion clade</taxon>
        <taxon>NPAAA clade</taxon>
        <taxon>Hologalegina</taxon>
        <taxon>IRL clade</taxon>
        <taxon>Trifolieae</taxon>
        <taxon>Medicago</taxon>
    </lineage>
</organism>
<dbReference type="GO" id="GO:0008168">
    <property type="term" value="F:methyltransferase activity"/>
    <property type="evidence" value="ECO:0007669"/>
    <property type="project" value="UniProtKB-KW"/>
</dbReference>
<dbReference type="AlphaFoldDB" id="I3T3X0"/>
<dbReference type="EMBL" id="BT147418">
    <property type="protein sequence ID" value="AFK47212.1"/>
    <property type="molecule type" value="mRNA"/>
</dbReference>
<reference evidence="4" key="1">
    <citation type="submission" date="2012-05" db="EMBL/GenBank/DDBJ databases">
        <authorList>
            <person name="Krishnakumar V."/>
            <person name="Cheung F."/>
            <person name="Xiao Y."/>
            <person name="Chan A."/>
            <person name="Moskal W.A."/>
            <person name="Town C.D."/>
        </authorList>
    </citation>
    <scope>NUCLEOTIDE SEQUENCE</scope>
</reference>
<evidence type="ECO:0000256" key="1">
    <source>
        <dbReference type="ARBA" id="ARBA00022603"/>
    </source>
</evidence>
<keyword evidence="1" id="KW-0489">Methyltransferase</keyword>
<dbReference type="InterPro" id="IPR004971">
    <property type="entry name" value="mRNA_G-N7_MeTrfase_dom"/>
</dbReference>
<dbReference type="GO" id="GO:0032259">
    <property type="term" value="P:methylation"/>
    <property type="evidence" value="ECO:0007669"/>
    <property type="project" value="UniProtKB-KW"/>
</dbReference>
<dbReference type="Pfam" id="PF03291">
    <property type="entry name" value="mRNA_G-N7_MeTrfase"/>
    <property type="match status" value="1"/>
</dbReference>
<keyword evidence="2" id="KW-0808">Transferase</keyword>
<sequence length="76" mass="8770">MKRSEFVDLMRRLGALGDGNQDQGTLSPDEWEAAYLYMSFVLRKRGEPDKNQVSGRKDRGLMHITEEDITYIGNDF</sequence>
<proteinExistence type="evidence at transcript level"/>
<protein>
    <recommendedName>
        <fullName evidence="3">mRNA cap 0 methyltransferase domain-containing protein</fullName>
    </recommendedName>
</protein>
<evidence type="ECO:0000259" key="3">
    <source>
        <dbReference type="Pfam" id="PF03291"/>
    </source>
</evidence>
<evidence type="ECO:0000313" key="4">
    <source>
        <dbReference type="EMBL" id="AFK47212.1"/>
    </source>
</evidence>
<feature type="domain" description="MRNA cap 0 methyltransferase" evidence="3">
    <location>
        <begin position="1"/>
        <end position="45"/>
    </location>
</feature>
<name>I3T3X0_MEDTR</name>
<evidence type="ECO:0000256" key="2">
    <source>
        <dbReference type="ARBA" id="ARBA00022679"/>
    </source>
</evidence>
<accession>I3T3X0</accession>